<evidence type="ECO:0000313" key="3">
    <source>
        <dbReference type="Proteomes" id="UP000229784"/>
    </source>
</evidence>
<evidence type="ECO:0000313" key="2">
    <source>
        <dbReference type="EMBL" id="PIU16387.1"/>
    </source>
</evidence>
<dbReference type="Gene3D" id="3.30.460.10">
    <property type="entry name" value="Beta Polymerase, domain 2"/>
    <property type="match status" value="1"/>
</dbReference>
<organism evidence="2 3">
    <name type="scientific">bacterium (Candidatus Gribaldobacteria) CG08_land_8_20_14_0_20_39_15</name>
    <dbReference type="NCBI Taxonomy" id="2014273"/>
    <lineage>
        <taxon>Bacteria</taxon>
        <taxon>Candidatus Gribaldobacteria</taxon>
    </lineage>
</organism>
<dbReference type="Proteomes" id="UP000229784">
    <property type="component" value="Unassembled WGS sequence"/>
</dbReference>
<evidence type="ECO:0000259" key="1">
    <source>
        <dbReference type="Pfam" id="PF01909"/>
    </source>
</evidence>
<name>A0A2M6XV42_9BACT</name>
<dbReference type="SUPFAM" id="SSF81301">
    <property type="entry name" value="Nucleotidyltransferase"/>
    <property type="match status" value="1"/>
</dbReference>
<dbReference type="InterPro" id="IPR002934">
    <property type="entry name" value="Polymerase_NTP_transf_dom"/>
</dbReference>
<dbReference type="InterPro" id="IPR043519">
    <property type="entry name" value="NT_sf"/>
</dbReference>
<dbReference type="PANTHER" id="PTHR33933">
    <property type="entry name" value="NUCLEOTIDYLTRANSFERASE"/>
    <property type="match status" value="1"/>
</dbReference>
<accession>A0A2M6XV42</accession>
<dbReference type="GO" id="GO:0016779">
    <property type="term" value="F:nucleotidyltransferase activity"/>
    <property type="evidence" value="ECO:0007669"/>
    <property type="project" value="InterPro"/>
</dbReference>
<comment type="caution">
    <text evidence="2">The sequence shown here is derived from an EMBL/GenBank/DDBJ whole genome shotgun (WGS) entry which is preliminary data.</text>
</comment>
<gene>
    <name evidence="2" type="ORF">COT20_00455</name>
</gene>
<sequence>MNNIQLQEKLNKVVERLKPYRPERIILYGSYARGDAREDSDLDLLIVKKTKKPYFDRISDIQRLLYKKEYYFNSEEFIKGLDPIVYTPKEIKKRRTLGDFFVRRILSEGKIIYER</sequence>
<reference evidence="3" key="1">
    <citation type="submission" date="2017-09" db="EMBL/GenBank/DDBJ databases">
        <title>Depth-based differentiation of microbial function through sediment-hosted aquifers and enrichment of novel symbionts in the deep terrestrial subsurface.</title>
        <authorList>
            <person name="Probst A.J."/>
            <person name="Ladd B."/>
            <person name="Jarett J.K."/>
            <person name="Geller-Mcgrath D.E."/>
            <person name="Sieber C.M.K."/>
            <person name="Emerson J.B."/>
            <person name="Anantharaman K."/>
            <person name="Thomas B.C."/>
            <person name="Malmstrom R."/>
            <person name="Stieglmeier M."/>
            <person name="Klingl A."/>
            <person name="Woyke T."/>
            <person name="Ryan C.M."/>
            <person name="Banfield J.F."/>
        </authorList>
    </citation>
    <scope>NUCLEOTIDE SEQUENCE [LARGE SCALE GENOMIC DNA]</scope>
</reference>
<dbReference type="InterPro" id="IPR052548">
    <property type="entry name" value="Type_VII_TA_antitoxin"/>
</dbReference>
<proteinExistence type="predicted"/>
<dbReference type="PANTHER" id="PTHR33933:SF1">
    <property type="entry name" value="PROTEIN ADENYLYLTRANSFERASE MNTA-RELATED"/>
    <property type="match status" value="1"/>
</dbReference>
<dbReference type="EMBL" id="PEXQ01000014">
    <property type="protein sequence ID" value="PIU16387.1"/>
    <property type="molecule type" value="Genomic_DNA"/>
</dbReference>
<feature type="domain" description="Polymerase nucleotidyl transferase" evidence="1">
    <location>
        <begin position="9"/>
        <end position="111"/>
    </location>
</feature>
<protein>
    <recommendedName>
        <fullName evidence="1">Polymerase nucleotidyl transferase domain-containing protein</fullName>
    </recommendedName>
</protein>
<dbReference type="AlphaFoldDB" id="A0A2M6XV42"/>
<dbReference type="CDD" id="cd05403">
    <property type="entry name" value="NT_KNTase_like"/>
    <property type="match status" value="1"/>
</dbReference>
<dbReference type="Pfam" id="PF01909">
    <property type="entry name" value="NTP_transf_2"/>
    <property type="match status" value="1"/>
</dbReference>